<dbReference type="Gene3D" id="3.40.1680.10">
    <property type="entry name" value="yp_829618.1 domain like"/>
    <property type="match status" value="1"/>
</dbReference>
<protein>
    <recommendedName>
        <fullName evidence="1">DUF7793 domain-containing protein</fullName>
    </recommendedName>
</protein>
<evidence type="ECO:0000313" key="3">
    <source>
        <dbReference type="Proteomes" id="UP001252243"/>
    </source>
</evidence>
<comment type="caution">
    <text evidence="2">The sequence shown here is derived from an EMBL/GenBank/DDBJ whole genome shotgun (WGS) entry which is preliminary data.</text>
</comment>
<evidence type="ECO:0000313" key="2">
    <source>
        <dbReference type="EMBL" id="MDR7084442.1"/>
    </source>
</evidence>
<dbReference type="Proteomes" id="UP001252243">
    <property type="component" value="Unassembled WGS sequence"/>
</dbReference>
<dbReference type="Gene3D" id="3.40.970.30">
    <property type="entry name" value="yp_829618.1 like domains"/>
    <property type="match status" value="1"/>
</dbReference>
<dbReference type="RefSeq" id="WP_310060839.1">
    <property type="nucleotide sequence ID" value="NZ_JAVDVQ010000023.1"/>
</dbReference>
<dbReference type="EMBL" id="JAVDVQ010000023">
    <property type="protein sequence ID" value="MDR7084442.1"/>
    <property type="molecule type" value="Genomic_DNA"/>
</dbReference>
<reference evidence="2 3" key="1">
    <citation type="submission" date="2023-07" db="EMBL/GenBank/DDBJ databases">
        <title>Sorghum-associated microbial communities from plants grown in Nebraska, USA.</title>
        <authorList>
            <person name="Schachtman D."/>
        </authorList>
    </citation>
    <scope>NUCLEOTIDE SEQUENCE [LARGE SCALE GENOMIC DNA]</scope>
    <source>
        <strain evidence="2 3">BE167</strain>
    </source>
</reference>
<proteinExistence type="predicted"/>
<dbReference type="Pfam" id="PF25056">
    <property type="entry name" value="DUF7793"/>
    <property type="match status" value="1"/>
</dbReference>
<keyword evidence="3" id="KW-1185">Reference proteome</keyword>
<organism evidence="2 3">
    <name type="scientific">Arthrobacter ginsengisoli</name>
    <dbReference type="NCBI Taxonomy" id="1356565"/>
    <lineage>
        <taxon>Bacteria</taxon>
        <taxon>Bacillati</taxon>
        <taxon>Actinomycetota</taxon>
        <taxon>Actinomycetes</taxon>
        <taxon>Micrococcales</taxon>
        <taxon>Micrococcaceae</taxon>
        <taxon>Arthrobacter</taxon>
    </lineage>
</organism>
<gene>
    <name evidence="2" type="ORF">J2X01_003752</name>
</gene>
<evidence type="ECO:0000259" key="1">
    <source>
        <dbReference type="Pfam" id="PF25056"/>
    </source>
</evidence>
<dbReference type="InterPro" id="IPR056695">
    <property type="entry name" value="DUF7793"/>
</dbReference>
<sequence>MTIDALAEPGERIPDEPAAAPDAGWERLLRAPIGVRMRNGGIIEVVLPANAEVAEPEARVAGAAVRALANGRRMPVLLVITGVMGLSPEARHVYSSSIAASAFALVGESPVDRVIAHYLLRSKTETIPAQFFLSEAEAIDWLGPYTSED</sequence>
<accession>A0ABU1UGZ2</accession>
<feature type="domain" description="DUF7793" evidence="1">
    <location>
        <begin position="40"/>
        <end position="145"/>
    </location>
</feature>
<name>A0ABU1UGZ2_9MICC</name>